<evidence type="ECO:0000313" key="1">
    <source>
        <dbReference type="EMBL" id="JAH76070.1"/>
    </source>
</evidence>
<reference evidence="1" key="1">
    <citation type="submission" date="2014-11" db="EMBL/GenBank/DDBJ databases">
        <authorList>
            <person name="Amaro Gonzalez C."/>
        </authorList>
    </citation>
    <scope>NUCLEOTIDE SEQUENCE</scope>
</reference>
<dbReference type="AlphaFoldDB" id="A0A0E9VF32"/>
<accession>A0A0E9VF32</accession>
<sequence length="42" mass="4498">MRGVRVRGGWRVANSVGGCPNFNFGTSGASAQGSRKCWDCHK</sequence>
<organism evidence="1">
    <name type="scientific">Anguilla anguilla</name>
    <name type="common">European freshwater eel</name>
    <name type="synonym">Muraena anguilla</name>
    <dbReference type="NCBI Taxonomy" id="7936"/>
    <lineage>
        <taxon>Eukaryota</taxon>
        <taxon>Metazoa</taxon>
        <taxon>Chordata</taxon>
        <taxon>Craniata</taxon>
        <taxon>Vertebrata</taxon>
        <taxon>Euteleostomi</taxon>
        <taxon>Actinopterygii</taxon>
        <taxon>Neopterygii</taxon>
        <taxon>Teleostei</taxon>
        <taxon>Anguilliformes</taxon>
        <taxon>Anguillidae</taxon>
        <taxon>Anguilla</taxon>
    </lineage>
</organism>
<protein>
    <submittedName>
        <fullName evidence="1">Uncharacterized protein</fullName>
    </submittedName>
</protein>
<reference evidence="1" key="2">
    <citation type="journal article" date="2015" name="Fish Shellfish Immunol.">
        <title>Early steps in the European eel (Anguilla anguilla)-Vibrio vulnificus interaction in the gills: Role of the RtxA13 toxin.</title>
        <authorList>
            <person name="Callol A."/>
            <person name="Pajuelo D."/>
            <person name="Ebbesson L."/>
            <person name="Teles M."/>
            <person name="MacKenzie S."/>
            <person name="Amaro C."/>
        </authorList>
    </citation>
    <scope>NUCLEOTIDE SEQUENCE</scope>
</reference>
<dbReference type="EMBL" id="GBXM01032507">
    <property type="protein sequence ID" value="JAH76070.1"/>
    <property type="molecule type" value="Transcribed_RNA"/>
</dbReference>
<name>A0A0E9VF32_ANGAN</name>
<proteinExistence type="predicted"/>